<dbReference type="SMART" id="SM00116">
    <property type="entry name" value="CBS"/>
    <property type="match status" value="2"/>
</dbReference>
<dbReference type="InterPro" id="IPR000644">
    <property type="entry name" value="CBS_dom"/>
</dbReference>
<dbReference type="PROSITE" id="PS51371">
    <property type="entry name" value="CBS"/>
    <property type="match status" value="2"/>
</dbReference>
<dbReference type="InterPro" id="IPR051257">
    <property type="entry name" value="Diverse_CBS-Domain"/>
</dbReference>
<evidence type="ECO:0000313" key="5">
    <source>
        <dbReference type="Proteomes" id="UP000011083"/>
    </source>
</evidence>
<dbReference type="RefSeq" id="XP_004335489.1">
    <property type="nucleotide sequence ID" value="XM_004335441.1"/>
</dbReference>
<evidence type="ECO:0000256" key="1">
    <source>
        <dbReference type="ARBA" id="ARBA00023122"/>
    </source>
</evidence>
<dbReference type="Pfam" id="PF00571">
    <property type="entry name" value="CBS"/>
    <property type="match status" value="2"/>
</dbReference>
<dbReference type="InterPro" id="IPR046342">
    <property type="entry name" value="CBS_dom_sf"/>
</dbReference>
<feature type="domain" description="CBS" evidence="3">
    <location>
        <begin position="11"/>
        <end position="68"/>
    </location>
</feature>
<dbReference type="SUPFAM" id="SSF54631">
    <property type="entry name" value="CBS-domain pair"/>
    <property type="match status" value="1"/>
</dbReference>
<dbReference type="AlphaFoldDB" id="L8GMN2"/>
<dbReference type="Gene3D" id="3.10.580.10">
    <property type="entry name" value="CBS-domain"/>
    <property type="match status" value="1"/>
</dbReference>
<accession>L8GMN2</accession>
<dbReference type="EMBL" id="KB008093">
    <property type="protein sequence ID" value="ELR13476.1"/>
    <property type="molecule type" value="Genomic_DNA"/>
</dbReference>
<evidence type="ECO:0000256" key="2">
    <source>
        <dbReference type="PROSITE-ProRule" id="PRU00703"/>
    </source>
</evidence>
<dbReference type="PANTHER" id="PTHR43080">
    <property type="entry name" value="CBS DOMAIN-CONTAINING PROTEIN CBSX3, MITOCHONDRIAL"/>
    <property type="match status" value="1"/>
</dbReference>
<feature type="domain" description="CBS" evidence="3">
    <location>
        <begin position="77"/>
        <end position="136"/>
    </location>
</feature>
<evidence type="ECO:0000313" key="4">
    <source>
        <dbReference type="EMBL" id="ELR13476.1"/>
    </source>
</evidence>
<evidence type="ECO:0000259" key="3">
    <source>
        <dbReference type="PROSITE" id="PS51371"/>
    </source>
</evidence>
<dbReference type="OrthoDB" id="418595at2759"/>
<sequence>MTTTLRLNDVITKNPHCCKENDSILQAAKLMKEQNVGVLPVVDNNQKPCGIVTDRDIVLRCIGEGHDYNQCKMKDVLSKNVQKIYEDQTVDEALDIMKKNQLRRLVCVDRNDKLCGVLSLCDLAQKLNDNNLLGDLVRNIHLQKGTQRT</sequence>
<dbReference type="STRING" id="1257118.L8GMN2"/>
<organism evidence="4 5">
    <name type="scientific">Acanthamoeba castellanii (strain ATCC 30010 / Neff)</name>
    <dbReference type="NCBI Taxonomy" id="1257118"/>
    <lineage>
        <taxon>Eukaryota</taxon>
        <taxon>Amoebozoa</taxon>
        <taxon>Discosea</taxon>
        <taxon>Longamoebia</taxon>
        <taxon>Centramoebida</taxon>
        <taxon>Acanthamoebidae</taxon>
        <taxon>Acanthamoeba</taxon>
    </lineage>
</organism>
<protein>
    <submittedName>
        <fullName evidence="4">CBS domain containing protein</fullName>
    </submittedName>
</protein>
<gene>
    <name evidence="4" type="ORF">ACA1_246090</name>
</gene>
<keyword evidence="5" id="KW-1185">Reference proteome</keyword>
<dbReference type="PANTHER" id="PTHR43080:SF2">
    <property type="entry name" value="CBS DOMAIN-CONTAINING PROTEIN"/>
    <property type="match status" value="1"/>
</dbReference>
<dbReference type="GeneID" id="14913903"/>
<dbReference type="CDD" id="cd04622">
    <property type="entry name" value="CBS_pair_HRP1_like"/>
    <property type="match status" value="1"/>
</dbReference>
<dbReference type="Proteomes" id="UP000011083">
    <property type="component" value="Unassembled WGS sequence"/>
</dbReference>
<reference evidence="4 5" key="1">
    <citation type="journal article" date="2013" name="Genome Biol.">
        <title>Genome of Acanthamoeba castellanii highlights extensive lateral gene transfer and early evolution of tyrosine kinase signaling.</title>
        <authorList>
            <person name="Clarke M."/>
            <person name="Lohan A.J."/>
            <person name="Liu B."/>
            <person name="Lagkouvardos I."/>
            <person name="Roy S."/>
            <person name="Zafar N."/>
            <person name="Bertelli C."/>
            <person name="Schilde C."/>
            <person name="Kianianmomeni A."/>
            <person name="Burglin T.R."/>
            <person name="Frech C."/>
            <person name="Turcotte B."/>
            <person name="Kopec K.O."/>
            <person name="Synnott J.M."/>
            <person name="Choo C."/>
            <person name="Paponov I."/>
            <person name="Finkler A."/>
            <person name="Soon Heng Tan C."/>
            <person name="Hutchins A.P."/>
            <person name="Weinmeier T."/>
            <person name="Rattei T."/>
            <person name="Chu J.S."/>
            <person name="Gimenez G."/>
            <person name="Irimia M."/>
            <person name="Rigden D.J."/>
            <person name="Fitzpatrick D.A."/>
            <person name="Lorenzo-Morales J."/>
            <person name="Bateman A."/>
            <person name="Chiu C.H."/>
            <person name="Tang P."/>
            <person name="Hegemann P."/>
            <person name="Fromm H."/>
            <person name="Raoult D."/>
            <person name="Greub G."/>
            <person name="Miranda-Saavedra D."/>
            <person name="Chen N."/>
            <person name="Nash P."/>
            <person name="Ginger M.L."/>
            <person name="Horn M."/>
            <person name="Schaap P."/>
            <person name="Caler L."/>
            <person name="Loftus B."/>
        </authorList>
    </citation>
    <scope>NUCLEOTIDE SEQUENCE [LARGE SCALE GENOMIC DNA]</scope>
    <source>
        <strain evidence="4 5">Neff</strain>
    </source>
</reference>
<dbReference type="VEuPathDB" id="AmoebaDB:ACA1_246090"/>
<dbReference type="KEGG" id="acan:ACA1_246090"/>
<keyword evidence="1 2" id="KW-0129">CBS domain</keyword>
<proteinExistence type="predicted"/>
<name>L8GMN2_ACACF</name>